<dbReference type="Proteomes" id="UP000284706">
    <property type="component" value="Unassembled WGS sequence"/>
</dbReference>
<keyword evidence="3 6" id="KW-0067">ATP-binding</keyword>
<dbReference type="OrthoDB" id="2015992at2759"/>
<dbReference type="GO" id="GO:0046872">
    <property type="term" value="F:metal ion binding"/>
    <property type="evidence" value="ECO:0007669"/>
    <property type="project" value="UniProtKB-KW"/>
</dbReference>
<dbReference type="PANTHER" id="PTHR23407:SF1">
    <property type="entry name" value="5-FORMYLTETRAHYDROFOLATE CYCLO-LIGASE"/>
    <property type="match status" value="1"/>
</dbReference>
<evidence type="ECO:0000256" key="7">
    <source>
        <dbReference type="RuleBase" id="RU361279"/>
    </source>
</evidence>
<reference evidence="8 9" key="1">
    <citation type="journal article" date="2018" name="Evol. Lett.">
        <title>Horizontal gene cluster transfer increased hallucinogenic mushroom diversity.</title>
        <authorList>
            <person name="Reynolds H.T."/>
            <person name="Vijayakumar V."/>
            <person name="Gluck-Thaler E."/>
            <person name="Korotkin H.B."/>
            <person name="Matheny P.B."/>
            <person name="Slot J.C."/>
        </authorList>
    </citation>
    <scope>NUCLEOTIDE SEQUENCE [LARGE SCALE GENOMIC DNA]</scope>
    <source>
        <strain evidence="8 9">SRW20</strain>
    </source>
</reference>
<comment type="catalytic activity">
    <reaction evidence="4 7">
        <text>(6S)-5-formyl-5,6,7,8-tetrahydrofolate + ATP = (6R)-5,10-methenyltetrahydrofolate + ADP + phosphate</text>
        <dbReference type="Rhea" id="RHEA:10488"/>
        <dbReference type="ChEBI" id="CHEBI:30616"/>
        <dbReference type="ChEBI" id="CHEBI:43474"/>
        <dbReference type="ChEBI" id="CHEBI:57455"/>
        <dbReference type="ChEBI" id="CHEBI:57457"/>
        <dbReference type="ChEBI" id="CHEBI:456216"/>
        <dbReference type="EC" id="6.3.3.2"/>
    </reaction>
</comment>
<dbReference type="GO" id="GO:0005739">
    <property type="term" value="C:mitochondrion"/>
    <property type="evidence" value="ECO:0007669"/>
    <property type="project" value="TreeGrafter"/>
</dbReference>
<dbReference type="GO" id="GO:0009396">
    <property type="term" value="P:folic acid-containing compound biosynthetic process"/>
    <property type="evidence" value="ECO:0007669"/>
    <property type="project" value="TreeGrafter"/>
</dbReference>
<keyword evidence="7" id="KW-0479">Metal-binding</keyword>
<evidence type="ECO:0000256" key="5">
    <source>
        <dbReference type="ARBA" id="ARBA00038966"/>
    </source>
</evidence>
<organism evidence="8 9">
    <name type="scientific">Gymnopilus dilepis</name>
    <dbReference type="NCBI Taxonomy" id="231916"/>
    <lineage>
        <taxon>Eukaryota</taxon>
        <taxon>Fungi</taxon>
        <taxon>Dikarya</taxon>
        <taxon>Basidiomycota</taxon>
        <taxon>Agaricomycotina</taxon>
        <taxon>Agaricomycetes</taxon>
        <taxon>Agaricomycetidae</taxon>
        <taxon>Agaricales</taxon>
        <taxon>Agaricineae</taxon>
        <taxon>Hymenogastraceae</taxon>
        <taxon>Gymnopilus</taxon>
    </lineage>
</organism>
<name>A0A409XZB2_9AGAR</name>
<evidence type="ECO:0000256" key="6">
    <source>
        <dbReference type="PIRSR" id="PIRSR006806-1"/>
    </source>
</evidence>
<feature type="binding site" evidence="6">
    <location>
        <begin position="9"/>
        <end position="13"/>
    </location>
    <ligand>
        <name>ATP</name>
        <dbReference type="ChEBI" id="CHEBI:30616"/>
    </ligand>
</feature>
<evidence type="ECO:0000256" key="3">
    <source>
        <dbReference type="ARBA" id="ARBA00022840"/>
    </source>
</evidence>
<dbReference type="PIRSF" id="PIRSF006806">
    <property type="entry name" value="FTHF_cligase"/>
    <property type="match status" value="1"/>
</dbReference>
<dbReference type="InterPro" id="IPR037171">
    <property type="entry name" value="NagB/RpiA_transferase-like"/>
</dbReference>
<dbReference type="NCBIfam" id="TIGR02727">
    <property type="entry name" value="MTHFS_bact"/>
    <property type="match status" value="1"/>
</dbReference>
<comment type="cofactor">
    <cofactor evidence="7">
        <name>Mg(2+)</name>
        <dbReference type="ChEBI" id="CHEBI:18420"/>
    </cofactor>
</comment>
<dbReference type="STRING" id="231916.A0A409XZB2"/>
<evidence type="ECO:0000256" key="4">
    <source>
        <dbReference type="ARBA" id="ARBA00036539"/>
    </source>
</evidence>
<evidence type="ECO:0000256" key="1">
    <source>
        <dbReference type="ARBA" id="ARBA00010638"/>
    </source>
</evidence>
<dbReference type="InterPro" id="IPR002698">
    <property type="entry name" value="FTHF_cligase"/>
</dbReference>
<dbReference type="GO" id="GO:0035999">
    <property type="term" value="P:tetrahydrofolate interconversion"/>
    <property type="evidence" value="ECO:0007669"/>
    <property type="project" value="TreeGrafter"/>
</dbReference>
<protein>
    <recommendedName>
        <fullName evidence="5 7">5-formyltetrahydrofolate cyclo-ligase</fullName>
        <ecNumber evidence="5 7">6.3.3.2</ecNumber>
    </recommendedName>
</protein>
<dbReference type="InterPro" id="IPR024185">
    <property type="entry name" value="FTHF_cligase-like_sf"/>
</dbReference>
<dbReference type="Gene3D" id="3.40.50.10420">
    <property type="entry name" value="NagB/RpiA/CoA transferase-like"/>
    <property type="match status" value="1"/>
</dbReference>
<gene>
    <name evidence="8" type="ORF">CVT26_004759</name>
</gene>
<evidence type="ECO:0000256" key="2">
    <source>
        <dbReference type="ARBA" id="ARBA00022741"/>
    </source>
</evidence>
<dbReference type="EC" id="6.3.3.2" evidence="5 7"/>
<feature type="binding site" evidence="6">
    <location>
        <position position="55"/>
    </location>
    <ligand>
        <name>substrate</name>
    </ligand>
</feature>
<dbReference type="AlphaFoldDB" id="A0A409XZB2"/>
<dbReference type="Pfam" id="PF01812">
    <property type="entry name" value="5-FTHF_cyc-lig"/>
    <property type="match status" value="1"/>
</dbReference>
<dbReference type="InParanoid" id="A0A409XZB2"/>
<keyword evidence="2 6" id="KW-0547">Nucleotide-binding</keyword>
<comment type="similarity">
    <text evidence="1 7">Belongs to the 5-formyltetrahydrofolate cyclo-ligase family.</text>
</comment>
<keyword evidence="7" id="KW-0460">Magnesium</keyword>
<dbReference type="GO" id="GO:0005524">
    <property type="term" value="F:ATP binding"/>
    <property type="evidence" value="ECO:0007669"/>
    <property type="project" value="UniProtKB-KW"/>
</dbReference>
<comment type="caution">
    <text evidence="8">The sequence shown here is derived from an EMBL/GenBank/DDBJ whole genome shotgun (WGS) entry which is preliminary data.</text>
</comment>
<keyword evidence="9" id="KW-1185">Reference proteome</keyword>
<evidence type="ECO:0000313" key="8">
    <source>
        <dbReference type="EMBL" id="PPQ96124.1"/>
    </source>
</evidence>
<dbReference type="FunCoup" id="A0A409XZB2">
    <property type="interactions" value="172"/>
</dbReference>
<sequence>MSATLKAQKKLLRKNLAATLNRLDPTIIEEQSRSIVDRVLRLPAFERCRSISCYLSMPAGEVRTDVLVQAILRSGRKLFVPKIHTTSGTMDFLRVYSLDDLASFPSGAWGIKEPPETWQGEKRDEVLGSATESLDVILLPGVAFDRGLSRLGHGKGYYDRFIASYVSTTRPKPLLVGLGLREQLLDHGQVPVGEHDWRLDVLITPDQTITLSSGGQSEQAKSDS</sequence>
<accession>A0A409XZB2</accession>
<feature type="binding site" evidence="6">
    <location>
        <begin position="150"/>
        <end position="158"/>
    </location>
    <ligand>
        <name>ATP</name>
        <dbReference type="ChEBI" id="CHEBI:30616"/>
    </ligand>
</feature>
<feature type="binding site" evidence="6">
    <location>
        <position position="61"/>
    </location>
    <ligand>
        <name>substrate</name>
    </ligand>
</feature>
<dbReference type="SUPFAM" id="SSF100950">
    <property type="entry name" value="NagB/RpiA/CoA transferase-like"/>
    <property type="match status" value="1"/>
</dbReference>
<proteinExistence type="inferred from homology"/>
<dbReference type="EMBL" id="NHYE01001394">
    <property type="protein sequence ID" value="PPQ96124.1"/>
    <property type="molecule type" value="Genomic_DNA"/>
</dbReference>
<dbReference type="GO" id="GO:0030272">
    <property type="term" value="F:5-formyltetrahydrofolate cyclo-ligase activity"/>
    <property type="evidence" value="ECO:0007669"/>
    <property type="project" value="UniProtKB-EC"/>
</dbReference>
<dbReference type="PANTHER" id="PTHR23407">
    <property type="entry name" value="ATPASE INHIBITOR/5-FORMYLTETRAHYDROFOLATE CYCLO-LIGASE"/>
    <property type="match status" value="1"/>
</dbReference>
<evidence type="ECO:0000313" key="9">
    <source>
        <dbReference type="Proteomes" id="UP000284706"/>
    </source>
</evidence>